<keyword evidence="8" id="KW-0175">Coiled coil</keyword>
<dbReference type="InterPro" id="IPR013083">
    <property type="entry name" value="Znf_RING/FYVE/PHD"/>
</dbReference>
<dbReference type="PROSITE" id="PS50089">
    <property type="entry name" value="ZF_RING_2"/>
    <property type="match status" value="1"/>
</dbReference>
<dbReference type="SUPFAM" id="SSF57850">
    <property type="entry name" value="RING/U-box"/>
    <property type="match status" value="1"/>
</dbReference>
<feature type="repeat" description="NHL" evidence="7">
    <location>
        <begin position="591"/>
        <end position="634"/>
    </location>
</feature>
<keyword evidence="3" id="KW-0677">Repeat</keyword>
<dbReference type="SUPFAM" id="SSF101898">
    <property type="entry name" value="NHL repeat"/>
    <property type="match status" value="1"/>
</dbReference>
<keyword evidence="1" id="KW-0597">Phosphoprotein</keyword>
<dbReference type="PROSITE" id="PS51125">
    <property type="entry name" value="NHL"/>
    <property type="match status" value="4"/>
</dbReference>
<dbReference type="CDD" id="cd05819">
    <property type="entry name" value="NHL"/>
    <property type="match status" value="1"/>
</dbReference>
<evidence type="ECO:0000313" key="11">
    <source>
        <dbReference type="EMBL" id="PFX18440.1"/>
    </source>
</evidence>
<dbReference type="InterPro" id="IPR050952">
    <property type="entry name" value="TRIM-NHL_E3_ligases"/>
</dbReference>
<dbReference type="GO" id="GO:0061630">
    <property type="term" value="F:ubiquitin protein ligase activity"/>
    <property type="evidence" value="ECO:0007669"/>
    <property type="project" value="TreeGrafter"/>
</dbReference>
<dbReference type="PANTHER" id="PTHR24104">
    <property type="entry name" value="E3 UBIQUITIN-PROTEIN LIGASE NHLRC1-RELATED"/>
    <property type="match status" value="1"/>
</dbReference>
<dbReference type="PROSITE" id="PS50119">
    <property type="entry name" value="ZF_BBOX"/>
    <property type="match status" value="1"/>
</dbReference>
<dbReference type="InterPro" id="IPR001841">
    <property type="entry name" value="Znf_RING"/>
</dbReference>
<dbReference type="InterPro" id="IPR017907">
    <property type="entry name" value="Znf_RING_CS"/>
</dbReference>
<feature type="domain" description="B box-type" evidence="10">
    <location>
        <begin position="95"/>
        <end position="136"/>
    </location>
</feature>
<dbReference type="InterPro" id="IPR001258">
    <property type="entry name" value="NHL_repeat"/>
</dbReference>
<accession>A0A2B4RPI3</accession>
<evidence type="ECO:0000256" key="6">
    <source>
        <dbReference type="PROSITE-ProRule" id="PRU00024"/>
    </source>
</evidence>
<keyword evidence="2" id="KW-0479">Metal-binding</keyword>
<sequence length="676" mass="75530">MDPLLGNLQKQVTCSICLDTYTEPKTISCLHTFCCKCLERHATVSQKQGKYRCPECQAKIELPEGNRFDRLPTSFFHLSLLDVFETGDREAVQRLQQEICSQHKEERVRYYCFSCKASICPVCFAEEHRGHEFDVFEKVEEENKKYVMSNVQTMKAEANLCKAEIGQFEKTFQDVETAIAIAKQEVSEAAEQVITKVREQEKQLMESLEMTRTKKTERINLAKKEVETLMKQMIQAAEFGETLVQGSSTADIIQNKEALRQKFEELRGVEVPKQRQTTFIKFTAASQHNFNLGSIQVSENLTNAAPTLEGLDQAFQADVQKELTLCPKPSGGEMNVQAVLKDQVKVLMNPAKNATNVIDDEKGNGNLNMMLTQKVSGACNTEVNMDGDKLPTCPMTVPVKKRELVVVGELKLKPFPGSKLGGICGIAVNTKGEIVVTDNYGHCVHVFDKNGNCLRKIGSRGNHKEQFQYPVGISFISDSEVLVADQGNKRIQRLNIQTGTFMTCFGKDGRGKGGEFDNPADVAVDDEGRIVVTEWGNDRIQAMSKEGESILKFGSKKLDGPTCCLPYKDMFFVSDGGSHCVKVFNQTGKFLYKIGKRGKQDGHFRMPYGLLVDSSENLLVCDYDNDRVQQFSLDGHFLSKSATRLSTPIAITTTPDGMILVTSDSKKVYIIKENFA</sequence>
<keyword evidence="4 6" id="KW-0863">Zinc-finger</keyword>
<evidence type="ECO:0000259" key="9">
    <source>
        <dbReference type="PROSITE" id="PS50089"/>
    </source>
</evidence>
<dbReference type="EMBL" id="LSMT01000410">
    <property type="protein sequence ID" value="PFX18440.1"/>
    <property type="molecule type" value="Genomic_DNA"/>
</dbReference>
<dbReference type="CDD" id="cd19756">
    <property type="entry name" value="Bbox2"/>
    <property type="match status" value="1"/>
</dbReference>
<evidence type="ECO:0000313" key="12">
    <source>
        <dbReference type="Proteomes" id="UP000225706"/>
    </source>
</evidence>
<dbReference type="Pfam" id="PF00643">
    <property type="entry name" value="zf-B_box"/>
    <property type="match status" value="1"/>
</dbReference>
<name>A0A2B4RPI3_STYPI</name>
<gene>
    <name evidence="11" type="primary">Trim3</name>
    <name evidence="11" type="ORF">AWC38_SpisGene17189</name>
</gene>
<dbReference type="Pfam" id="PF01436">
    <property type="entry name" value="NHL"/>
    <property type="match status" value="2"/>
</dbReference>
<organism evidence="11 12">
    <name type="scientific">Stylophora pistillata</name>
    <name type="common">Smooth cauliflower coral</name>
    <dbReference type="NCBI Taxonomy" id="50429"/>
    <lineage>
        <taxon>Eukaryota</taxon>
        <taxon>Metazoa</taxon>
        <taxon>Cnidaria</taxon>
        <taxon>Anthozoa</taxon>
        <taxon>Hexacorallia</taxon>
        <taxon>Scleractinia</taxon>
        <taxon>Astrocoeniina</taxon>
        <taxon>Pocilloporidae</taxon>
        <taxon>Stylophora</taxon>
    </lineage>
</organism>
<dbReference type="Gene3D" id="3.30.40.10">
    <property type="entry name" value="Zinc/RING finger domain, C3HC4 (zinc finger)"/>
    <property type="match status" value="1"/>
</dbReference>
<evidence type="ECO:0000256" key="8">
    <source>
        <dbReference type="SAM" id="Coils"/>
    </source>
</evidence>
<protein>
    <submittedName>
        <fullName evidence="11">Tripartite motif-containing protein 3</fullName>
    </submittedName>
</protein>
<comment type="caution">
    <text evidence="11">The sequence shown here is derived from an EMBL/GenBank/DDBJ whole genome shotgun (WGS) entry which is preliminary data.</text>
</comment>
<dbReference type="GO" id="GO:0000209">
    <property type="term" value="P:protein polyubiquitination"/>
    <property type="evidence" value="ECO:0007669"/>
    <property type="project" value="TreeGrafter"/>
</dbReference>
<evidence type="ECO:0000256" key="2">
    <source>
        <dbReference type="ARBA" id="ARBA00022723"/>
    </source>
</evidence>
<evidence type="ECO:0000256" key="1">
    <source>
        <dbReference type="ARBA" id="ARBA00022553"/>
    </source>
</evidence>
<feature type="repeat" description="NHL" evidence="7">
    <location>
        <begin position="425"/>
        <end position="450"/>
    </location>
</feature>
<feature type="repeat" description="NHL" evidence="7">
    <location>
        <begin position="511"/>
        <end position="546"/>
    </location>
</feature>
<dbReference type="InterPro" id="IPR000315">
    <property type="entry name" value="Znf_B-box"/>
</dbReference>
<dbReference type="SUPFAM" id="SSF57845">
    <property type="entry name" value="B-box zinc-binding domain"/>
    <property type="match status" value="1"/>
</dbReference>
<dbReference type="PANTHER" id="PTHR24104:SF57">
    <property type="entry name" value="BEE-MILK PROTEIN"/>
    <property type="match status" value="1"/>
</dbReference>
<dbReference type="Gene3D" id="3.30.160.60">
    <property type="entry name" value="Classic Zinc Finger"/>
    <property type="match status" value="1"/>
</dbReference>
<keyword evidence="5" id="KW-0862">Zinc</keyword>
<dbReference type="InterPro" id="IPR011042">
    <property type="entry name" value="6-blade_b-propeller_TolB-like"/>
</dbReference>
<dbReference type="Proteomes" id="UP000225706">
    <property type="component" value="Unassembled WGS sequence"/>
</dbReference>
<evidence type="ECO:0000256" key="7">
    <source>
        <dbReference type="PROSITE-ProRule" id="PRU00504"/>
    </source>
</evidence>
<dbReference type="GO" id="GO:0043161">
    <property type="term" value="P:proteasome-mediated ubiquitin-dependent protein catabolic process"/>
    <property type="evidence" value="ECO:0007669"/>
    <property type="project" value="TreeGrafter"/>
</dbReference>
<evidence type="ECO:0000256" key="5">
    <source>
        <dbReference type="ARBA" id="ARBA00022833"/>
    </source>
</evidence>
<evidence type="ECO:0000256" key="3">
    <source>
        <dbReference type="ARBA" id="ARBA00022737"/>
    </source>
</evidence>
<evidence type="ECO:0000259" key="10">
    <source>
        <dbReference type="PROSITE" id="PS50119"/>
    </source>
</evidence>
<dbReference type="Pfam" id="PF13445">
    <property type="entry name" value="zf-RING_UBOX"/>
    <property type="match status" value="1"/>
</dbReference>
<dbReference type="InterPro" id="IPR027370">
    <property type="entry name" value="Znf-RING_euk"/>
</dbReference>
<dbReference type="SMART" id="SM00336">
    <property type="entry name" value="BBOX"/>
    <property type="match status" value="1"/>
</dbReference>
<proteinExistence type="predicted"/>
<dbReference type="Pfam" id="PF17170">
    <property type="entry name" value="DUF5128"/>
    <property type="match status" value="1"/>
</dbReference>
<evidence type="ECO:0000256" key="4">
    <source>
        <dbReference type="ARBA" id="ARBA00022771"/>
    </source>
</evidence>
<keyword evidence="12" id="KW-1185">Reference proteome</keyword>
<dbReference type="AlphaFoldDB" id="A0A2B4RPI3"/>
<dbReference type="STRING" id="50429.A0A2B4RPI3"/>
<feature type="domain" description="RING-type" evidence="9">
    <location>
        <begin position="14"/>
        <end position="57"/>
    </location>
</feature>
<feature type="repeat" description="NHL" evidence="7">
    <location>
        <begin position="454"/>
        <end position="497"/>
    </location>
</feature>
<feature type="coiled-coil region" evidence="8">
    <location>
        <begin position="172"/>
        <end position="232"/>
    </location>
</feature>
<dbReference type="Gene3D" id="2.120.10.30">
    <property type="entry name" value="TolB, C-terminal domain"/>
    <property type="match status" value="2"/>
</dbReference>
<dbReference type="GO" id="GO:0008270">
    <property type="term" value="F:zinc ion binding"/>
    <property type="evidence" value="ECO:0007669"/>
    <property type="project" value="UniProtKB-KW"/>
</dbReference>
<dbReference type="OrthoDB" id="252722at2759"/>
<reference evidence="12" key="1">
    <citation type="journal article" date="2017" name="bioRxiv">
        <title>Comparative analysis of the genomes of Stylophora pistillata and Acropora digitifera provides evidence for extensive differences between species of corals.</title>
        <authorList>
            <person name="Voolstra C.R."/>
            <person name="Li Y."/>
            <person name="Liew Y.J."/>
            <person name="Baumgarten S."/>
            <person name="Zoccola D."/>
            <person name="Flot J.-F."/>
            <person name="Tambutte S."/>
            <person name="Allemand D."/>
            <person name="Aranda M."/>
        </authorList>
    </citation>
    <scope>NUCLEOTIDE SEQUENCE [LARGE SCALE GENOMIC DNA]</scope>
</reference>
<dbReference type="PROSITE" id="PS00518">
    <property type="entry name" value="ZF_RING_1"/>
    <property type="match status" value="1"/>
</dbReference>
<dbReference type="SMART" id="SM00184">
    <property type="entry name" value="RING"/>
    <property type="match status" value="1"/>
</dbReference>